<keyword evidence="3" id="KW-1185">Reference proteome</keyword>
<gene>
    <name evidence="2" type="ORF">ACFYV7_07360</name>
</gene>
<evidence type="ECO:0000313" key="3">
    <source>
        <dbReference type="Proteomes" id="UP001601948"/>
    </source>
</evidence>
<evidence type="ECO:0000313" key="2">
    <source>
        <dbReference type="EMBL" id="MFF3222598.1"/>
    </source>
</evidence>
<proteinExistence type="predicted"/>
<dbReference type="Proteomes" id="UP001601948">
    <property type="component" value="Unassembled WGS sequence"/>
</dbReference>
<sequence length="315" mass="34020">MPAAMTSDQLAARTTRAVAAAVDAGRDLGLTVTDPKVLHDAFSVVVHLAPAPAVVRVPTVLLSPDLDPQTTRQRSELEVVAWLAEQGIPVIPPSPLVPREPVRRNGFSMTFWQFVEVDASVEPDYVHNSGLIADLHAALRAYPGELPFLSSAEPALVTESLSALAQSPDLIDAADLDRAQREWEILEPVIRSRAAFEAEFPGIDLQPIHGDAPAVNIVHTPGGPLYADFELTTLGPVEWDLAFLGPECEAAYNAAAQRRGLRPLDERLMRFMNAVGMARTLACLVVVPQLPMLAEALTPSIEYWRSMPFAGGLSS</sequence>
<reference evidence="2 3" key="1">
    <citation type="submission" date="2024-10" db="EMBL/GenBank/DDBJ databases">
        <title>The Natural Products Discovery Center: Release of the First 8490 Sequenced Strains for Exploring Actinobacteria Biosynthetic Diversity.</title>
        <authorList>
            <person name="Kalkreuter E."/>
            <person name="Kautsar S.A."/>
            <person name="Yang D."/>
            <person name="Bader C.D."/>
            <person name="Teijaro C.N."/>
            <person name="Fluegel L."/>
            <person name="Davis C.M."/>
            <person name="Simpson J.R."/>
            <person name="Lauterbach L."/>
            <person name="Steele A.D."/>
            <person name="Gui C."/>
            <person name="Meng S."/>
            <person name="Li G."/>
            <person name="Viehrig K."/>
            <person name="Ye F."/>
            <person name="Su P."/>
            <person name="Kiefer A.F."/>
            <person name="Nichols A."/>
            <person name="Cepeda A.J."/>
            <person name="Yan W."/>
            <person name="Fan B."/>
            <person name="Jiang Y."/>
            <person name="Adhikari A."/>
            <person name="Zheng C.-J."/>
            <person name="Schuster L."/>
            <person name="Cowan T.M."/>
            <person name="Smanski M.J."/>
            <person name="Chevrette M.G."/>
            <person name="De Carvalho L.P.S."/>
            <person name="Shen B."/>
        </authorList>
    </citation>
    <scope>NUCLEOTIDE SEQUENCE [LARGE SCALE GENOMIC DNA]</scope>
    <source>
        <strain evidence="2 3">NPDC003040</strain>
    </source>
</reference>
<name>A0ABW6QNF1_9NOCA</name>
<dbReference type="RefSeq" id="WP_387714785.1">
    <property type="nucleotide sequence ID" value="NZ_JBIAPI010000001.1"/>
</dbReference>
<dbReference type="EMBL" id="JBIAPI010000001">
    <property type="protein sequence ID" value="MFF3222598.1"/>
    <property type="molecule type" value="Genomic_DNA"/>
</dbReference>
<dbReference type="SUPFAM" id="SSF56112">
    <property type="entry name" value="Protein kinase-like (PK-like)"/>
    <property type="match status" value="1"/>
</dbReference>
<keyword evidence="2" id="KW-0808">Transferase</keyword>
<dbReference type="InterPro" id="IPR011009">
    <property type="entry name" value="Kinase-like_dom_sf"/>
</dbReference>
<protein>
    <submittedName>
        <fullName evidence="2">Aminoglycoside phosphotransferase family protein</fullName>
        <ecNumber evidence="2">2.7.1.-</ecNumber>
    </submittedName>
</protein>
<comment type="caution">
    <text evidence="2">The sequence shown here is derived from an EMBL/GenBank/DDBJ whole genome shotgun (WGS) entry which is preliminary data.</text>
</comment>
<dbReference type="Pfam" id="PF01636">
    <property type="entry name" value="APH"/>
    <property type="match status" value="1"/>
</dbReference>
<accession>A0ABW6QNF1</accession>
<feature type="domain" description="Aminoglycoside phosphotransferase" evidence="1">
    <location>
        <begin position="69"/>
        <end position="245"/>
    </location>
</feature>
<dbReference type="InterPro" id="IPR002575">
    <property type="entry name" value="Aminoglycoside_PTrfase"/>
</dbReference>
<dbReference type="EC" id="2.7.1.-" evidence="2"/>
<dbReference type="GO" id="GO:0016740">
    <property type="term" value="F:transferase activity"/>
    <property type="evidence" value="ECO:0007669"/>
    <property type="project" value="UniProtKB-KW"/>
</dbReference>
<organism evidence="2 3">
    <name type="scientific">Nocardia suismassiliense</name>
    <dbReference type="NCBI Taxonomy" id="2077092"/>
    <lineage>
        <taxon>Bacteria</taxon>
        <taxon>Bacillati</taxon>
        <taxon>Actinomycetota</taxon>
        <taxon>Actinomycetes</taxon>
        <taxon>Mycobacteriales</taxon>
        <taxon>Nocardiaceae</taxon>
        <taxon>Nocardia</taxon>
    </lineage>
</organism>
<evidence type="ECO:0000259" key="1">
    <source>
        <dbReference type="Pfam" id="PF01636"/>
    </source>
</evidence>